<keyword evidence="3" id="KW-1185">Reference proteome</keyword>
<proteinExistence type="predicted"/>
<evidence type="ECO:0000313" key="3">
    <source>
        <dbReference type="Proteomes" id="UP001500359"/>
    </source>
</evidence>
<dbReference type="GO" id="GO:0004519">
    <property type="term" value="F:endonuclease activity"/>
    <property type="evidence" value="ECO:0007669"/>
    <property type="project" value="UniProtKB-KW"/>
</dbReference>
<keyword evidence="2" id="KW-0255">Endonuclease</keyword>
<evidence type="ECO:0000259" key="1">
    <source>
        <dbReference type="PROSITE" id="PS50828"/>
    </source>
</evidence>
<accession>A0ABP3WYU6</accession>
<protein>
    <submittedName>
        <fullName evidence="2">DNA endonuclease SmrA</fullName>
    </submittedName>
</protein>
<dbReference type="NCBIfam" id="NF033154">
    <property type="entry name" value="endonuc_SmrA"/>
    <property type="match status" value="1"/>
</dbReference>
<reference evidence="3" key="1">
    <citation type="journal article" date="2019" name="Int. J. Syst. Evol. Microbiol.">
        <title>The Global Catalogue of Microorganisms (GCM) 10K type strain sequencing project: providing services to taxonomists for standard genome sequencing and annotation.</title>
        <authorList>
            <consortium name="The Broad Institute Genomics Platform"/>
            <consortium name="The Broad Institute Genome Sequencing Center for Infectious Disease"/>
            <person name="Wu L."/>
            <person name="Ma J."/>
        </authorList>
    </citation>
    <scope>NUCLEOTIDE SEQUENCE [LARGE SCALE GENOMIC DNA]</scope>
    <source>
        <strain evidence="3">JCM 15896</strain>
    </source>
</reference>
<dbReference type="PANTHER" id="PTHR35562">
    <property type="entry name" value="DNA ENDONUCLEASE SMRA-RELATED"/>
    <property type="match status" value="1"/>
</dbReference>
<keyword evidence="2" id="KW-0378">Hydrolase</keyword>
<evidence type="ECO:0000313" key="2">
    <source>
        <dbReference type="EMBL" id="GAA0857087.1"/>
    </source>
</evidence>
<comment type="caution">
    <text evidence="2">The sequence shown here is derived from an EMBL/GenBank/DDBJ whole genome shotgun (WGS) entry which is preliminary data.</text>
</comment>
<dbReference type="InterPro" id="IPR047688">
    <property type="entry name" value="Endonuc_SmrA"/>
</dbReference>
<gene>
    <name evidence="2" type="primary">smrA</name>
    <name evidence="2" type="ORF">GCM10009114_21490</name>
</gene>
<dbReference type="EMBL" id="BAAAFD010000005">
    <property type="protein sequence ID" value="GAA0857087.1"/>
    <property type="molecule type" value="Genomic_DNA"/>
</dbReference>
<dbReference type="InterPro" id="IPR036063">
    <property type="entry name" value="Smr_dom_sf"/>
</dbReference>
<dbReference type="PROSITE" id="PS50828">
    <property type="entry name" value="SMR"/>
    <property type="match status" value="1"/>
</dbReference>
<feature type="domain" description="Smr" evidence="1">
    <location>
        <begin position="97"/>
        <end position="178"/>
    </location>
</feature>
<dbReference type="SUPFAM" id="SSF160443">
    <property type="entry name" value="SMR domain-like"/>
    <property type="match status" value="1"/>
</dbReference>
<organism evidence="2 3">
    <name type="scientific">Aliiglaciecola litoralis</name>
    <dbReference type="NCBI Taxonomy" id="582857"/>
    <lineage>
        <taxon>Bacteria</taxon>
        <taxon>Pseudomonadati</taxon>
        <taxon>Pseudomonadota</taxon>
        <taxon>Gammaproteobacteria</taxon>
        <taxon>Alteromonadales</taxon>
        <taxon>Alteromonadaceae</taxon>
        <taxon>Aliiglaciecola</taxon>
    </lineage>
</organism>
<dbReference type="Proteomes" id="UP001500359">
    <property type="component" value="Unassembled WGS sequence"/>
</dbReference>
<dbReference type="Pfam" id="PF01713">
    <property type="entry name" value="Smr"/>
    <property type="match status" value="1"/>
</dbReference>
<dbReference type="RefSeq" id="WP_343859768.1">
    <property type="nucleotide sequence ID" value="NZ_BAAAFD010000005.1"/>
</dbReference>
<keyword evidence="2" id="KW-0540">Nuclease</keyword>
<dbReference type="Gene3D" id="3.30.1370.110">
    <property type="match status" value="1"/>
</dbReference>
<sequence>MSNQRDPNDVSFMDAMQDVKPLPQNDRVVSFKPEHTLAQKLKRQALEQHHQRIQNYLKVDYVDPVDPFDHLSYKQSGIQQGVFKNLRLGKYPIENVIELQKLNFERARQRVFDGILAAHQRNHRTVLIKHGIGRDSKPFPAFMKSYVNQWLQQMPEVLAFYSAQPQHGGSGAVYALIKKSENEKVANRERHAKR</sequence>
<dbReference type="PANTHER" id="PTHR35562:SF2">
    <property type="entry name" value="DNA ENDONUCLEASE SMRA-RELATED"/>
    <property type="match status" value="1"/>
</dbReference>
<dbReference type="SMART" id="SM00463">
    <property type="entry name" value="SMR"/>
    <property type="match status" value="1"/>
</dbReference>
<dbReference type="InterPro" id="IPR002625">
    <property type="entry name" value="Smr_dom"/>
</dbReference>
<name>A0ABP3WYU6_9ALTE</name>